<reference evidence="2 3" key="1">
    <citation type="submission" date="2023-01" db="EMBL/GenBank/DDBJ databases">
        <title>Novel species of the genus Asticcacaulis isolated from rivers.</title>
        <authorList>
            <person name="Lu H."/>
        </authorList>
    </citation>
    <scope>NUCLEOTIDE SEQUENCE [LARGE SCALE GENOMIC DNA]</scope>
    <source>
        <strain evidence="2 3">BYS171W</strain>
    </source>
</reference>
<dbReference type="RefSeq" id="WP_272746594.1">
    <property type="nucleotide sequence ID" value="NZ_JAQQKX010000001.1"/>
</dbReference>
<comment type="caution">
    <text evidence="2">The sequence shown here is derived from an EMBL/GenBank/DDBJ whole genome shotgun (WGS) entry which is preliminary data.</text>
</comment>
<proteinExistence type="predicted"/>
<keyword evidence="1" id="KW-0732">Signal</keyword>
<gene>
    <name evidence="2" type="ORF">PQU92_02300</name>
</gene>
<evidence type="ECO:0000256" key="1">
    <source>
        <dbReference type="SAM" id="SignalP"/>
    </source>
</evidence>
<dbReference type="Proteomes" id="UP001214854">
    <property type="component" value="Unassembled WGS sequence"/>
</dbReference>
<feature type="chain" id="PRO_5046743323" evidence="1">
    <location>
        <begin position="26"/>
        <end position="181"/>
    </location>
</feature>
<sequence length="181" mass="19406">MSKPHHLTIYTTALCILIAAAPLHAAEFGDESARVWTERNLSLFNAATQNVPTSDDLDASEAAGNAYFGALKTACSGISGEHIRYGGKNMPVWAQTAQQRFCLGADNLRRAYSSGKKDKKYCGDLKSAISYAQKADAAKNPPAIMASSQKLIEASEALMNSRITLVKKSILGDSKIVFSCS</sequence>
<evidence type="ECO:0000313" key="2">
    <source>
        <dbReference type="EMBL" id="MDC7682087.1"/>
    </source>
</evidence>
<name>A0ABT5HQ70_9CAUL</name>
<feature type="signal peptide" evidence="1">
    <location>
        <begin position="1"/>
        <end position="25"/>
    </location>
</feature>
<organism evidence="2 3">
    <name type="scientific">Asticcacaulis aquaticus</name>
    <dbReference type="NCBI Taxonomy" id="2984212"/>
    <lineage>
        <taxon>Bacteria</taxon>
        <taxon>Pseudomonadati</taxon>
        <taxon>Pseudomonadota</taxon>
        <taxon>Alphaproteobacteria</taxon>
        <taxon>Caulobacterales</taxon>
        <taxon>Caulobacteraceae</taxon>
        <taxon>Asticcacaulis</taxon>
    </lineage>
</organism>
<accession>A0ABT5HQ70</accession>
<protein>
    <submittedName>
        <fullName evidence="2">Uncharacterized protein</fullName>
    </submittedName>
</protein>
<dbReference type="EMBL" id="JAQQKX010000001">
    <property type="protein sequence ID" value="MDC7682087.1"/>
    <property type="molecule type" value="Genomic_DNA"/>
</dbReference>
<keyword evidence="3" id="KW-1185">Reference proteome</keyword>
<evidence type="ECO:0000313" key="3">
    <source>
        <dbReference type="Proteomes" id="UP001214854"/>
    </source>
</evidence>